<dbReference type="InterPro" id="IPR045376">
    <property type="entry name" value="Maf_N"/>
</dbReference>
<dbReference type="Gene3D" id="2.60.120.260">
    <property type="entry name" value="Galactose-binding domain-like"/>
    <property type="match status" value="2"/>
</dbReference>
<dbReference type="Pfam" id="PF01973">
    <property type="entry name" value="MptE-like"/>
    <property type="match status" value="1"/>
</dbReference>
<feature type="domain" description="6-hydroxymethylpterin diphosphokinase MptE-like" evidence="1">
    <location>
        <begin position="207"/>
        <end position="381"/>
    </location>
</feature>
<dbReference type="SUPFAM" id="SSF49785">
    <property type="entry name" value="Galactose-binding domain-like"/>
    <property type="match status" value="1"/>
</dbReference>
<dbReference type="InterPro" id="IPR008979">
    <property type="entry name" value="Galactose-bd-like_sf"/>
</dbReference>
<evidence type="ECO:0000259" key="1">
    <source>
        <dbReference type="Pfam" id="PF01973"/>
    </source>
</evidence>
<gene>
    <name evidence="3" type="ORF">KHA97_10565</name>
</gene>
<feature type="domain" description="Glycosyltransferase Maf N-terminal" evidence="2">
    <location>
        <begin position="36"/>
        <end position="116"/>
    </location>
</feature>
<dbReference type="Proteomes" id="UP000681414">
    <property type="component" value="Unassembled WGS sequence"/>
</dbReference>
<dbReference type="InterPro" id="IPR002826">
    <property type="entry name" value="MptE-like"/>
</dbReference>
<evidence type="ECO:0000313" key="3">
    <source>
        <dbReference type="EMBL" id="MBS4195499.1"/>
    </source>
</evidence>
<comment type="caution">
    <text evidence="3">The sequence shown here is derived from an EMBL/GenBank/DDBJ whole genome shotgun (WGS) entry which is preliminary data.</text>
</comment>
<evidence type="ECO:0000259" key="2">
    <source>
        <dbReference type="Pfam" id="PF20157"/>
    </source>
</evidence>
<dbReference type="Pfam" id="PF20157">
    <property type="entry name" value="Maf_flag10_N"/>
    <property type="match status" value="1"/>
</dbReference>
<proteinExistence type="predicted"/>
<reference evidence="3 4" key="1">
    <citation type="submission" date="2021-05" db="EMBL/GenBank/DDBJ databases">
        <title>Novel Bacillus species.</title>
        <authorList>
            <person name="Liu G."/>
        </authorList>
    </citation>
    <scope>NUCLEOTIDE SEQUENCE [LARGE SCALE GENOMIC DNA]</scope>
    <source>
        <strain evidence="4">FJAT-49780</strain>
    </source>
</reference>
<dbReference type="RefSeq" id="WP_213124714.1">
    <property type="nucleotide sequence ID" value="NZ_JAGYPG010000002.1"/>
</dbReference>
<dbReference type="PANTHER" id="PTHR41786:SF1">
    <property type="entry name" value="6-HYDROXYMETHYLPTERIN DIPHOSPHOKINASE MPTE-LIKE DOMAIN-CONTAINING PROTEIN"/>
    <property type="match status" value="1"/>
</dbReference>
<protein>
    <submittedName>
        <fullName evidence="3">DUF115 domain-containing protein</fullName>
    </submittedName>
</protein>
<sequence length="1011" mass="116999">MFFDRNVKRIENRLQPYKLMLEKIKKDDELENYILDKTKTDNPTLKIEKNHKTLFLHSKYSPVEEAKTVIGEYERKVNEVEHIIFCGVGLGYHVEQLMSQYTNKTFSLIEYNPFVFLRFLESRSLDNIPFERMSFLYLPNEEITINTFIKTIVGIVGKESLIITLPSYTRLFKDETAIFYEIYKDALQLASSSITAKAAFGKRWILNSLMNLPTTLITPNIKEKKSFFKGKPIIIASAGPSLTDDIEHLKYIKENGLAYIFAVGSANKALLSNNIVPDAVITYDPQPNNVNVYKEMISAGRDNIPMIFGTSVGYETIENYKGPKFHVVTSVDTISNFYLERNANDSDVSDATTVALIAVQIAHFLEVKMIILTGQNLAFKSKRFYAQGVQYGNWSGEVREDKEGSNIITVQDVYGNPIQTSLGLNSMKKDFEDYLEANPKLRVINTTKGGAVIKGAPFLPIEKIINDELKEKVVDSLWFKTTERLQHPKVLNQVRKIERAVDKFYQDFGKCLILLRKMDEQKISKNFKQINQLFNKFNVDFEKLISNGFYQLFISTVVQVEHEQLNKIIRKNYTELDQIRKIEVIISVHTFFLQVVKEVFDEMIVHVKESLHQRLYELFDTNWKLYKHNDGVFHFEGKWEREKVIFNDYSSGKLTKKINKHIFSSSSTKGSKVIFRFKGTKLRIIAAEHAKFASNLKIIIDGKIKTFTTKVFTINENVLPNLQKIVLEVQGLSNKLHDVSIEMSKAEKFGFQGIQINPDGRIFHIDEVTSMEEMKVRNRIRCHLTGDLIEGIATITNIGEETTQQMPVYSTDVYGDFYLIKVFEDENGNSKYVCNRNLGINKVEYKMGYKSKEIIINEIPLMNSNKNEYGKVYCSSTHSNNYNTWSAFKAFNKKIMGVLNAWATKKGITHGWLEYEFNNPKVINCYSMLSQDPQNTHYNTLKRMPKSWVLEGWDGGKWILLDERSRVENWQYSQKKYFSFMNNISFKRYRFTFSENNGDTEFLSIGEIELV</sequence>
<dbReference type="AlphaFoldDB" id="A0A942YH80"/>
<accession>A0A942YH80</accession>
<name>A0A942YH80_9BACI</name>
<dbReference type="EMBL" id="JAGYPG010000002">
    <property type="protein sequence ID" value="MBS4195499.1"/>
    <property type="molecule type" value="Genomic_DNA"/>
</dbReference>
<dbReference type="PANTHER" id="PTHR41786">
    <property type="entry name" value="MOTILITY ACCESSORY FACTOR MAF"/>
    <property type="match status" value="1"/>
</dbReference>
<evidence type="ECO:0000313" key="4">
    <source>
        <dbReference type="Proteomes" id="UP000681414"/>
    </source>
</evidence>
<keyword evidence="4" id="KW-1185">Reference proteome</keyword>
<organism evidence="3 4">
    <name type="scientific">Lederbergia citri</name>
    <dbReference type="NCBI Taxonomy" id="2833580"/>
    <lineage>
        <taxon>Bacteria</taxon>
        <taxon>Bacillati</taxon>
        <taxon>Bacillota</taxon>
        <taxon>Bacilli</taxon>
        <taxon>Bacillales</taxon>
        <taxon>Bacillaceae</taxon>
        <taxon>Lederbergia</taxon>
    </lineage>
</organism>